<evidence type="ECO:0000313" key="2">
    <source>
        <dbReference type="EMBL" id="KDR75480.1"/>
    </source>
</evidence>
<accession>A0A067SX39</accession>
<dbReference type="AlphaFoldDB" id="A0A067SX39"/>
<evidence type="ECO:0000259" key="1">
    <source>
        <dbReference type="PROSITE" id="PS50097"/>
    </source>
</evidence>
<dbReference type="Gene3D" id="3.30.710.10">
    <property type="entry name" value="Potassium Channel Kv1.1, Chain A"/>
    <property type="match status" value="1"/>
</dbReference>
<dbReference type="OrthoDB" id="2593747at2759"/>
<dbReference type="EMBL" id="KL142380">
    <property type="protein sequence ID" value="KDR75480.1"/>
    <property type="molecule type" value="Genomic_DNA"/>
</dbReference>
<dbReference type="SUPFAM" id="SSF54695">
    <property type="entry name" value="POZ domain"/>
    <property type="match status" value="1"/>
</dbReference>
<keyword evidence="3" id="KW-1185">Reference proteome</keyword>
<organism evidence="2 3">
    <name type="scientific">Galerina marginata (strain CBS 339.88)</name>
    <dbReference type="NCBI Taxonomy" id="685588"/>
    <lineage>
        <taxon>Eukaryota</taxon>
        <taxon>Fungi</taxon>
        <taxon>Dikarya</taxon>
        <taxon>Basidiomycota</taxon>
        <taxon>Agaricomycotina</taxon>
        <taxon>Agaricomycetes</taxon>
        <taxon>Agaricomycetidae</taxon>
        <taxon>Agaricales</taxon>
        <taxon>Agaricineae</taxon>
        <taxon>Strophariaceae</taxon>
        <taxon>Galerina</taxon>
    </lineage>
</organism>
<sequence length="209" mass="23976">MAAKQPSPILHDEEFYLRDAIFLIEDRLFKVHVCHFTDESAVFQAMFELPPGPDSEADGLTDERPIVLEGIKKNDFRRLLRVMYARGFKEIGMLTEEEWVSVLVLSTLWQMDRLRGLAIAKLTKILNDGRTLVNLGRKYNVDSWVISGLEKLVARKEPMDEEDVRSIGISDVLKVSALREWTARMIDESKIPLDRKISSSQQCSLSRSH</sequence>
<name>A0A067SX39_GALM3</name>
<dbReference type="PROSITE" id="PS50097">
    <property type="entry name" value="BTB"/>
    <property type="match status" value="1"/>
</dbReference>
<dbReference type="SMART" id="SM00225">
    <property type="entry name" value="BTB"/>
    <property type="match status" value="1"/>
</dbReference>
<dbReference type="InterPro" id="IPR011333">
    <property type="entry name" value="SKP1/BTB/POZ_sf"/>
</dbReference>
<gene>
    <name evidence="2" type="ORF">GALMADRAFT_69119</name>
</gene>
<dbReference type="Pfam" id="PF00651">
    <property type="entry name" value="BTB"/>
    <property type="match status" value="1"/>
</dbReference>
<dbReference type="InterPro" id="IPR000210">
    <property type="entry name" value="BTB/POZ_dom"/>
</dbReference>
<reference evidence="3" key="1">
    <citation type="journal article" date="2014" name="Proc. Natl. Acad. Sci. U.S.A.">
        <title>Extensive sampling of basidiomycete genomes demonstrates inadequacy of the white-rot/brown-rot paradigm for wood decay fungi.</title>
        <authorList>
            <person name="Riley R."/>
            <person name="Salamov A.A."/>
            <person name="Brown D.W."/>
            <person name="Nagy L.G."/>
            <person name="Floudas D."/>
            <person name="Held B.W."/>
            <person name="Levasseur A."/>
            <person name="Lombard V."/>
            <person name="Morin E."/>
            <person name="Otillar R."/>
            <person name="Lindquist E.A."/>
            <person name="Sun H."/>
            <person name="LaButti K.M."/>
            <person name="Schmutz J."/>
            <person name="Jabbour D."/>
            <person name="Luo H."/>
            <person name="Baker S.E."/>
            <person name="Pisabarro A.G."/>
            <person name="Walton J.D."/>
            <person name="Blanchette R.A."/>
            <person name="Henrissat B."/>
            <person name="Martin F."/>
            <person name="Cullen D."/>
            <person name="Hibbett D.S."/>
            <person name="Grigoriev I.V."/>
        </authorList>
    </citation>
    <scope>NUCLEOTIDE SEQUENCE [LARGE SCALE GENOMIC DNA]</scope>
    <source>
        <strain evidence="3">CBS 339.88</strain>
    </source>
</reference>
<dbReference type="STRING" id="685588.A0A067SX39"/>
<dbReference type="Proteomes" id="UP000027222">
    <property type="component" value="Unassembled WGS sequence"/>
</dbReference>
<evidence type="ECO:0000313" key="3">
    <source>
        <dbReference type="Proteomes" id="UP000027222"/>
    </source>
</evidence>
<dbReference type="HOGENOM" id="CLU_047592_2_2_1"/>
<protein>
    <recommendedName>
        <fullName evidence="1">BTB domain-containing protein</fullName>
    </recommendedName>
</protein>
<feature type="domain" description="BTB" evidence="1">
    <location>
        <begin position="18"/>
        <end position="84"/>
    </location>
</feature>
<proteinExistence type="predicted"/>